<dbReference type="AlphaFoldDB" id="A0A9J7XWM0"/>
<dbReference type="SUPFAM" id="SSF49785">
    <property type="entry name" value="Galactose-binding domain-like"/>
    <property type="match status" value="1"/>
</dbReference>
<dbReference type="OMA" id="CARSKRT"/>
<dbReference type="InterPro" id="IPR043159">
    <property type="entry name" value="Lectin_gal-bd_sf"/>
</dbReference>
<dbReference type="Gene3D" id="2.60.120.740">
    <property type="match status" value="1"/>
</dbReference>
<accession>A0A9J7XWM0</accession>
<dbReference type="FunFam" id="2.60.120.260:FF:000016">
    <property type="entry name" value="Contactin-associated protein-like 4 isoform 1"/>
    <property type="match status" value="1"/>
</dbReference>
<evidence type="ECO:0000313" key="4">
    <source>
        <dbReference type="Proteomes" id="UP001108240"/>
    </source>
</evidence>
<dbReference type="PROSITE" id="PS50022">
    <property type="entry name" value="FA58C_3"/>
    <property type="match status" value="1"/>
</dbReference>
<dbReference type="SMART" id="SM00231">
    <property type="entry name" value="FA58C"/>
    <property type="match status" value="1"/>
</dbReference>
<dbReference type="GeneTree" id="ENSGT00940000166846"/>
<dbReference type="CDD" id="cd00057">
    <property type="entry name" value="FA58C"/>
    <property type="match status" value="1"/>
</dbReference>
<dbReference type="PANTHER" id="PTHR24543:SF317">
    <property type="entry name" value="LACTADHERIN"/>
    <property type="match status" value="1"/>
</dbReference>
<dbReference type="Proteomes" id="UP001108240">
    <property type="component" value="Unplaced"/>
</dbReference>
<organism evidence="3 4">
    <name type="scientific">Cyprinus carpio carpio</name>
    <dbReference type="NCBI Taxonomy" id="630221"/>
    <lineage>
        <taxon>Eukaryota</taxon>
        <taxon>Metazoa</taxon>
        <taxon>Chordata</taxon>
        <taxon>Craniata</taxon>
        <taxon>Vertebrata</taxon>
        <taxon>Euteleostomi</taxon>
        <taxon>Actinopterygii</taxon>
        <taxon>Neopterygii</taxon>
        <taxon>Teleostei</taxon>
        <taxon>Ostariophysi</taxon>
        <taxon>Cypriniformes</taxon>
        <taxon>Cyprinidae</taxon>
        <taxon>Cyprininae</taxon>
        <taxon>Cyprinus</taxon>
    </lineage>
</organism>
<dbReference type="CDD" id="cd22823">
    <property type="entry name" value="Gal_Rha_Lectin"/>
    <property type="match status" value="1"/>
</dbReference>
<dbReference type="Pfam" id="PF00754">
    <property type="entry name" value="F5_F8_type_C"/>
    <property type="match status" value="1"/>
</dbReference>
<feature type="domain" description="F5/8 type C" evidence="2">
    <location>
        <begin position="55"/>
        <end position="195"/>
    </location>
</feature>
<evidence type="ECO:0000313" key="3">
    <source>
        <dbReference type="Ensembl" id="ENSCCRP00000111006.1"/>
    </source>
</evidence>
<dbReference type="Gene3D" id="2.60.120.260">
    <property type="entry name" value="Galactose-binding domain-like"/>
    <property type="match status" value="1"/>
</dbReference>
<reference evidence="3" key="1">
    <citation type="submission" date="2025-08" db="UniProtKB">
        <authorList>
            <consortium name="Ensembl"/>
        </authorList>
    </citation>
    <scope>IDENTIFICATION</scope>
</reference>
<comment type="similarity">
    <text evidence="1">Belongs to the neurexin family.</text>
</comment>
<dbReference type="InterPro" id="IPR000421">
    <property type="entry name" value="FA58C"/>
</dbReference>
<dbReference type="PANTHER" id="PTHR24543">
    <property type="entry name" value="MULTICOPPER OXIDASE-RELATED"/>
    <property type="match status" value="1"/>
</dbReference>
<evidence type="ECO:0000259" key="2">
    <source>
        <dbReference type="PROSITE" id="PS50022"/>
    </source>
</evidence>
<reference evidence="3" key="2">
    <citation type="submission" date="2025-09" db="UniProtKB">
        <authorList>
            <consortium name="Ensembl"/>
        </authorList>
    </citation>
    <scope>IDENTIFICATION</scope>
</reference>
<sequence length="217" mass="23475">MNLAGVCTVEGTLALARKNCDDREFCFLFARADPDPCPTVSKYLEVVFSCEQNVCVRGLGVEDGNITNSMLSASSSLSGKGPDKARLKGNSCWMPSTSANSWIQVNVGQLKKITGVVIQGCPSSDHWVTKFKIQTSTDGLSWKDYSSDGGEYPGSVDRTTPETRLLGTPISAQYVRVLPLEWNGQAGLRLDILGCLPDYAVTCSAKPNLDHSVDRMT</sequence>
<name>A0A9J7XWM0_CYPCA</name>
<dbReference type="Ensembl" id="ENSCCRT00000131139.1">
    <property type="protein sequence ID" value="ENSCCRP00000111006.1"/>
    <property type="gene ID" value="ENSCCRG00000080810.1"/>
</dbReference>
<protein>
    <recommendedName>
        <fullName evidence="2">F5/8 type C domain-containing protein</fullName>
    </recommendedName>
</protein>
<proteinExistence type="inferred from homology"/>
<dbReference type="InterPro" id="IPR008979">
    <property type="entry name" value="Galactose-bd-like_sf"/>
</dbReference>
<keyword evidence="4" id="KW-1185">Reference proteome</keyword>
<evidence type="ECO:0000256" key="1">
    <source>
        <dbReference type="ARBA" id="ARBA00010241"/>
    </source>
</evidence>